<dbReference type="SFLD" id="SFLDG01140">
    <property type="entry name" value="C2.B:_Phosphomannomutase_and_P"/>
    <property type="match status" value="1"/>
</dbReference>
<dbReference type="GO" id="GO:0016791">
    <property type="term" value="F:phosphatase activity"/>
    <property type="evidence" value="ECO:0007669"/>
    <property type="project" value="TreeGrafter"/>
</dbReference>
<dbReference type="SUPFAM" id="SSF56784">
    <property type="entry name" value="HAD-like"/>
    <property type="match status" value="1"/>
</dbReference>
<dbReference type="Proteomes" id="UP000195781">
    <property type="component" value="Unassembled WGS sequence"/>
</dbReference>
<accession>A0A1Y3XSI3</accession>
<dbReference type="NCBIfam" id="TIGR01484">
    <property type="entry name" value="HAD-SF-IIB"/>
    <property type="match status" value="1"/>
</dbReference>
<dbReference type="Gene3D" id="3.30.1240.10">
    <property type="match status" value="1"/>
</dbReference>
<dbReference type="RefSeq" id="WP_094335583.1">
    <property type="nucleotide sequence ID" value="NZ_NFIE01000012.1"/>
</dbReference>
<keyword evidence="1" id="KW-0378">Hydrolase</keyword>
<gene>
    <name evidence="1" type="ORF">B5G02_06090</name>
</gene>
<dbReference type="Pfam" id="PF08282">
    <property type="entry name" value="Hydrolase_3"/>
    <property type="match status" value="1"/>
</dbReference>
<organism evidence="1 2">
    <name type="scientific">[Collinsella] massiliensis</name>
    <dbReference type="NCBI Taxonomy" id="1232426"/>
    <lineage>
        <taxon>Bacteria</taxon>
        <taxon>Bacillati</taxon>
        <taxon>Actinomycetota</taxon>
        <taxon>Coriobacteriia</taxon>
        <taxon>Coriobacteriales</taxon>
        <taxon>Coriobacteriaceae</taxon>
        <taxon>Enorma</taxon>
    </lineage>
</organism>
<proteinExistence type="predicted"/>
<dbReference type="GO" id="GO:0005829">
    <property type="term" value="C:cytosol"/>
    <property type="evidence" value="ECO:0007669"/>
    <property type="project" value="TreeGrafter"/>
</dbReference>
<dbReference type="EMBL" id="NFIE01000012">
    <property type="protein sequence ID" value="OUN88483.1"/>
    <property type="molecule type" value="Genomic_DNA"/>
</dbReference>
<comment type="caution">
    <text evidence="1">The sequence shown here is derived from an EMBL/GenBank/DDBJ whole genome shotgun (WGS) entry which is preliminary data.</text>
</comment>
<keyword evidence="2" id="KW-1185">Reference proteome</keyword>
<dbReference type="InterPro" id="IPR023214">
    <property type="entry name" value="HAD_sf"/>
</dbReference>
<dbReference type="OrthoDB" id="3180855at2"/>
<dbReference type="InterPro" id="IPR036412">
    <property type="entry name" value="HAD-like_sf"/>
</dbReference>
<dbReference type="SFLD" id="SFLDS00003">
    <property type="entry name" value="Haloacid_Dehalogenase"/>
    <property type="match status" value="1"/>
</dbReference>
<dbReference type="InterPro" id="IPR006379">
    <property type="entry name" value="HAD-SF_hydro_IIB"/>
</dbReference>
<dbReference type="PANTHER" id="PTHR10000:SF8">
    <property type="entry name" value="HAD SUPERFAMILY HYDROLASE-LIKE, TYPE 3"/>
    <property type="match status" value="1"/>
</dbReference>
<dbReference type="Gene3D" id="3.40.50.1000">
    <property type="entry name" value="HAD superfamily/HAD-like"/>
    <property type="match status" value="1"/>
</dbReference>
<dbReference type="AlphaFoldDB" id="A0A1Y3XSI3"/>
<evidence type="ECO:0000313" key="2">
    <source>
        <dbReference type="Proteomes" id="UP000195781"/>
    </source>
</evidence>
<name>A0A1Y3XSI3_9ACTN</name>
<reference evidence="2" key="1">
    <citation type="submission" date="2017-04" db="EMBL/GenBank/DDBJ databases">
        <title>Function of individual gut microbiota members based on whole genome sequencing of pure cultures obtained from chicken caecum.</title>
        <authorList>
            <person name="Medvecky M."/>
            <person name="Cejkova D."/>
            <person name="Polansky O."/>
            <person name="Karasova D."/>
            <person name="Kubasova T."/>
            <person name="Cizek A."/>
            <person name="Rychlik I."/>
        </authorList>
    </citation>
    <scope>NUCLEOTIDE SEQUENCE [LARGE SCALE GENOMIC DNA]</scope>
    <source>
        <strain evidence="2">An5</strain>
    </source>
</reference>
<dbReference type="PANTHER" id="PTHR10000">
    <property type="entry name" value="PHOSPHOSERINE PHOSPHATASE"/>
    <property type="match status" value="1"/>
</dbReference>
<sequence>MYKVVASDMDETFLDGQHQIPAPNLGALARMRELGVLFVPSSGRPYQSIMANFADIDQGLMQGTYVISYNGAFINRYGDPEPLMRTLIDRASLEWLYAWAVEHRQAVHVYTASGTTYTQFLPPEEEEYVQGIAGVVRVDDSIHDLSFAAGEELVKIIFMDTDFSKCKRIGEELEPKLDPALVDITYSSNRYVEFVPAGVNKGTGLKHLAELLGISIAETIGVGDAANDLEMIQAAGLGVGVANITDDVRPYCGLVLDTHGEDGAFPELVARVLEPEHAAA</sequence>
<evidence type="ECO:0000313" key="1">
    <source>
        <dbReference type="EMBL" id="OUN88483.1"/>
    </source>
</evidence>
<dbReference type="GO" id="GO:0000287">
    <property type="term" value="F:magnesium ion binding"/>
    <property type="evidence" value="ECO:0007669"/>
    <property type="project" value="TreeGrafter"/>
</dbReference>
<protein>
    <submittedName>
        <fullName evidence="1">Hydrolase</fullName>
    </submittedName>
</protein>